<evidence type="ECO:0000259" key="4">
    <source>
        <dbReference type="PROSITE" id="PS01124"/>
    </source>
</evidence>
<dbReference type="SMART" id="SM00342">
    <property type="entry name" value="HTH_ARAC"/>
    <property type="match status" value="1"/>
</dbReference>
<dbReference type="PROSITE" id="PS00041">
    <property type="entry name" value="HTH_ARAC_FAMILY_1"/>
    <property type="match status" value="1"/>
</dbReference>
<dbReference type="PROSITE" id="PS01124">
    <property type="entry name" value="HTH_ARAC_FAMILY_2"/>
    <property type="match status" value="1"/>
</dbReference>
<organism evidence="5 6">
    <name type="scientific">Micrococcoides hystricis</name>
    <dbReference type="NCBI Taxonomy" id="1572761"/>
    <lineage>
        <taxon>Bacteria</taxon>
        <taxon>Bacillati</taxon>
        <taxon>Actinomycetota</taxon>
        <taxon>Actinomycetes</taxon>
        <taxon>Micrococcales</taxon>
        <taxon>Micrococcaceae</taxon>
        <taxon>Micrococcoides</taxon>
    </lineage>
</organism>
<dbReference type="InterPro" id="IPR018060">
    <property type="entry name" value="HTH_AraC"/>
</dbReference>
<dbReference type="EMBL" id="JBHLUB010000029">
    <property type="protein sequence ID" value="MFC0582199.1"/>
    <property type="molecule type" value="Genomic_DNA"/>
</dbReference>
<evidence type="ECO:0000313" key="6">
    <source>
        <dbReference type="Proteomes" id="UP001589862"/>
    </source>
</evidence>
<name>A0ABV6PAR2_9MICC</name>
<keyword evidence="2" id="KW-0238">DNA-binding</keyword>
<dbReference type="Proteomes" id="UP001589862">
    <property type="component" value="Unassembled WGS sequence"/>
</dbReference>
<dbReference type="InterPro" id="IPR009057">
    <property type="entry name" value="Homeodomain-like_sf"/>
</dbReference>
<feature type="domain" description="HTH araC/xylS-type" evidence="4">
    <location>
        <begin position="216"/>
        <end position="317"/>
    </location>
</feature>
<evidence type="ECO:0000256" key="3">
    <source>
        <dbReference type="ARBA" id="ARBA00023163"/>
    </source>
</evidence>
<dbReference type="Pfam" id="PF12833">
    <property type="entry name" value="HTH_18"/>
    <property type="match status" value="1"/>
</dbReference>
<comment type="caution">
    <text evidence="5">The sequence shown here is derived from an EMBL/GenBank/DDBJ whole genome shotgun (WGS) entry which is preliminary data.</text>
</comment>
<reference evidence="5 6" key="1">
    <citation type="submission" date="2024-09" db="EMBL/GenBank/DDBJ databases">
        <authorList>
            <person name="Sun Q."/>
            <person name="Mori K."/>
        </authorList>
    </citation>
    <scope>NUCLEOTIDE SEQUENCE [LARGE SCALE GENOMIC DNA]</scope>
    <source>
        <strain evidence="5 6">NCAIM B.02604</strain>
    </source>
</reference>
<dbReference type="InterPro" id="IPR018062">
    <property type="entry name" value="HTH_AraC-typ_CS"/>
</dbReference>
<evidence type="ECO:0000313" key="5">
    <source>
        <dbReference type="EMBL" id="MFC0582199.1"/>
    </source>
</evidence>
<keyword evidence="6" id="KW-1185">Reference proteome</keyword>
<accession>A0ABV6PAR2</accession>
<proteinExistence type="predicted"/>
<keyword evidence="3" id="KW-0804">Transcription</keyword>
<dbReference type="PANTHER" id="PTHR46796">
    <property type="entry name" value="HTH-TYPE TRANSCRIPTIONAL ACTIVATOR RHAS-RELATED"/>
    <property type="match status" value="1"/>
</dbReference>
<evidence type="ECO:0000256" key="2">
    <source>
        <dbReference type="ARBA" id="ARBA00023125"/>
    </source>
</evidence>
<dbReference type="SUPFAM" id="SSF46689">
    <property type="entry name" value="Homeodomain-like"/>
    <property type="match status" value="1"/>
</dbReference>
<dbReference type="RefSeq" id="WP_377459180.1">
    <property type="nucleotide sequence ID" value="NZ_JBHLUB010000029.1"/>
</dbReference>
<sequence>MPPTANASTITQLGPSRFVSSALPRSERIRAWERHNANALVALQAHSAPGQEFAAAGANLALPEMDVARVRCTPHRVARTDADISQHPVDGAIAYLNLDRCGTFWHRGRKFELAPWQLLVVDGDQGFAREFSRGTDEFVFRLSRNLLQQSARQRNLATPQIFDGSDQSATAALIEQLRTLASAALTDQRRDWDGLQEKAGQLLGGLLGSAESDQLTQARGLIQRHHRNPRFRAEDLAAALGVSTRQLTRIFASGERTVAQELLAVRLETAHRALSEPQQAQLSVGAIAVQSGFASQAHFTRCYRAAYGVTPLRHRRELIAS</sequence>
<dbReference type="InterPro" id="IPR050204">
    <property type="entry name" value="AraC_XylS_family_regulators"/>
</dbReference>
<gene>
    <name evidence="5" type="ORF">ACFFFR_07355</name>
</gene>
<dbReference type="PANTHER" id="PTHR46796:SF6">
    <property type="entry name" value="ARAC SUBFAMILY"/>
    <property type="match status" value="1"/>
</dbReference>
<protein>
    <submittedName>
        <fullName evidence="5">Helix-turn-helix transcriptional regulator</fullName>
    </submittedName>
</protein>
<evidence type="ECO:0000256" key="1">
    <source>
        <dbReference type="ARBA" id="ARBA00023015"/>
    </source>
</evidence>
<keyword evidence="1" id="KW-0805">Transcription regulation</keyword>
<dbReference type="Gene3D" id="1.10.10.60">
    <property type="entry name" value="Homeodomain-like"/>
    <property type="match status" value="1"/>
</dbReference>